<dbReference type="InterPro" id="IPR036371">
    <property type="entry name" value="TPK_B1-bd_sf"/>
</dbReference>
<dbReference type="InterPro" id="IPR006282">
    <property type="entry name" value="Thi_PPkinase"/>
</dbReference>
<evidence type="ECO:0000256" key="3">
    <source>
        <dbReference type="ARBA" id="ARBA00022777"/>
    </source>
</evidence>
<evidence type="ECO:0000256" key="2">
    <source>
        <dbReference type="ARBA" id="ARBA00022741"/>
    </source>
</evidence>
<keyword evidence="2" id="KW-0547">Nucleotide-binding</keyword>
<dbReference type="PANTHER" id="PTHR41299">
    <property type="entry name" value="THIAMINE PYROPHOSPHOKINASE"/>
    <property type="match status" value="1"/>
</dbReference>
<gene>
    <name evidence="7" type="ORF">IC610_07045</name>
</gene>
<dbReference type="EMBL" id="JACYFS010000001">
    <property type="protein sequence ID" value="MBD8082183.1"/>
    <property type="molecule type" value="Genomic_DNA"/>
</dbReference>
<sequence>MSSNSDYNNSENPFLSERDLRKGKCLLFINGDAPKSLPDLDIYSLIACTDGAFHYLKDLNFPMENLDFISGDFDSHSGSDENLYEDKFIYTPDQEKTDFHKALEIIAEKGFENIDVFGGSGGEQDHFLGNLTVAYSFKENLNITFYDEFSEYFFIPQSFTLKNVKGKLVSLYPFPTAENVTTKGLNWTLDNENLNITSRIGTRNFASEDEVSVTYEKGDLLVFVGKDYL</sequence>
<dbReference type="SUPFAM" id="SSF63862">
    <property type="entry name" value="Thiamin pyrophosphokinase, substrate-binding domain"/>
    <property type="match status" value="1"/>
</dbReference>
<reference evidence="7 8" key="1">
    <citation type="submission" date="2020-09" db="EMBL/GenBank/DDBJ databases">
        <title>Genome seq and assembly of Chryseobacterium sp.</title>
        <authorList>
            <person name="Chhetri G."/>
        </authorList>
    </citation>
    <scope>NUCLEOTIDE SEQUENCE [LARGE SCALE GENOMIC DNA]</scope>
    <source>
        <strain evidence="7 8">GCR10</strain>
    </source>
</reference>
<protein>
    <recommendedName>
        <fullName evidence="5">Thiamine diphosphokinase</fullName>
        <ecNumber evidence="5">2.7.6.2</ecNumber>
    </recommendedName>
</protein>
<dbReference type="NCBIfam" id="TIGR01378">
    <property type="entry name" value="thi_PPkinase"/>
    <property type="match status" value="1"/>
</dbReference>
<dbReference type="RefSeq" id="WP_191735835.1">
    <property type="nucleotide sequence ID" value="NZ_JACYFS010000001.1"/>
</dbReference>
<dbReference type="Pfam" id="PF04265">
    <property type="entry name" value="TPK_B1_binding"/>
    <property type="match status" value="1"/>
</dbReference>
<dbReference type="CDD" id="cd07995">
    <property type="entry name" value="TPK"/>
    <property type="match status" value="1"/>
</dbReference>
<dbReference type="Proteomes" id="UP000637299">
    <property type="component" value="Unassembled WGS sequence"/>
</dbReference>
<keyword evidence="1 7" id="KW-0808">Transferase</keyword>
<accession>A0ABR8ZBF7</accession>
<evidence type="ECO:0000256" key="4">
    <source>
        <dbReference type="ARBA" id="ARBA00022840"/>
    </source>
</evidence>
<dbReference type="Pfam" id="PF04263">
    <property type="entry name" value="TPK_catalytic"/>
    <property type="match status" value="1"/>
</dbReference>
<proteinExistence type="predicted"/>
<evidence type="ECO:0000256" key="5">
    <source>
        <dbReference type="NCBIfam" id="TIGR01378"/>
    </source>
</evidence>
<name>A0ABR8ZBF7_9FLAO</name>
<feature type="domain" description="Thiamin pyrophosphokinase thiamin-binding" evidence="6">
    <location>
        <begin position="160"/>
        <end position="221"/>
    </location>
</feature>
<evidence type="ECO:0000313" key="8">
    <source>
        <dbReference type="Proteomes" id="UP000637299"/>
    </source>
</evidence>
<keyword evidence="4" id="KW-0067">ATP-binding</keyword>
<dbReference type="InterPro" id="IPR053149">
    <property type="entry name" value="TPK"/>
</dbReference>
<keyword evidence="3" id="KW-0418">Kinase</keyword>
<evidence type="ECO:0000313" key="7">
    <source>
        <dbReference type="EMBL" id="MBD8082183.1"/>
    </source>
</evidence>
<dbReference type="InterPro" id="IPR007371">
    <property type="entry name" value="TPK_catalytic"/>
</dbReference>
<dbReference type="PANTHER" id="PTHR41299:SF1">
    <property type="entry name" value="THIAMINE PYROPHOSPHOKINASE"/>
    <property type="match status" value="1"/>
</dbReference>
<keyword evidence="8" id="KW-1185">Reference proteome</keyword>
<dbReference type="GO" id="GO:0004788">
    <property type="term" value="F:thiamine diphosphokinase activity"/>
    <property type="evidence" value="ECO:0007669"/>
    <property type="project" value="UniProtKB-EC"/>
</dbReference>
<dbReference type="InterPro" id="IPR036759">
    <property type="entry name" value="TPK_catalytic_sf"/>
</dbReference>
<dbReference type="InterPro" id="IPR007373">
    <property type="entry name" value="Thiamin_PyroPKinase_B1-bd"/>
</dbReference>
<dbReference type="SMART" id="SM00983">
    <property type="entry name" value="TPK_B1_binding"/>
    <property type="match status" value="1"/>
</dbReference>
<evidence type="ECO:0000256" key="1">
    <source>
        <dbReference type="ARBA" id="ARBA00022679"/>
    </source>
</evidence>
<dbReference type="Gene3D" id="3.40.50.10240">
    <property type="entry name" value="Thiamin pyrophosphokinase, catalytic domain"/>
    <property type="match status" value="1"/>
</dbReference>
<evidence type="ECO:0000259" key="6">
    <source>
        <dbReference type="SMART" id="SM00983"/>
    </source>
</evidence>
<dbReference type="SUPFAM" id="SSF63999">
    <property type="entry name" value="Thiamin pyrophosphokinase, catalytic domain"/>
    <property type="match status" value="1"/>
</dbReference>
<organism evidence="7 8">
    <name type="scientific">Chryseobacterium caseinilyticum</name>
    <dbReference type="NCBI Taxonomy" id="2771428"/>
    <lineage>
        <taxon>Bacteria</taxon>
        <taxon>Pseudomonadati</taxon>
        <taxon>Bacteroidota</taxon>
        <taxon>Flavobacteriia</taxon>
        <taxon>Flavobacteriales</taxon>
        <taxon>Weeksellaceae</taxon>
        <taxon>Chryseobacterium group</taxon>
        <taxon>Chryseobacterium</taxon>
    </lineage>
</organism>
<dbReference type="EC" id="2.7.6.2" evidence="5"/>
<comment type="caution">
    <text evidence="7">The sequence shown here is derived from an EMBL/GenBank/DDBJ whole genome shotgun (WGS) entry which is preliminary data.</text>
</comment>